<gene>
    <name evidence="1" type="ORF">UFOPK2761_00576</name>
</gene>
<name>A0A6J6SBE4_9ZZZZ</name>
<dbReference type="AlphaFoldDB" id="A0A6J6SBE4"/>
<protein>
    <submittedName>
        <fullName evidence="1">Unannotated protein</fullName>
    </submittedName>
</protein>
<dbReference type="InterPro" id="IPR019587">
    <property type="entry name" value="Polyketide_cyclase/dehydratase"/>
</dbReference>
<accession>A0A6J6SBE4</accession>
<dbReference type="SUPFAM" id="SSF55961">
    <property type="entry name" value="Bet v1-like"/>
    <property type="match status" value="1"/>
</dbReference>
<organism evidence="1">
    <name type="scientific">freshwater metagenome</name>
    <dbReference type="NCBI Taxonomy" id="449393"/>
    <lineage>
        <taxon>unclassified sequences</taxon>
        <taxon>metagenomes</taxon>
        <taxon>ecological metagenomes</taxon>
    </lineage>
</organism>
<proteinExistence type="predicted"/>
<sequence>MAHVERTLTTTTDIHSVWDYLTDFRTSEEWDPPTVSTERTSGDGGVGTTYHNVSSFLGSQSEVDYVVSAIEPLERFELRGDAGKSLDLHDTITFERLPEGGTQVTYRAEFRTHGAAKLAEPLLPPGLKILGDKVAASMQERLDALGAGATAADGSGLQA</sequence>
<dbReference type="Pfam" id="PF10604">
    <property type="entry name" value="Polyketide_cyc2"/>
    <property type="match status" value="1"/>
</dbReference>
<dbReference type="EMBL" id="CAEZYQ010000003">
    <property type="protein sequence ID" value="CAB4732008.1"/>
    <property type="molecule type" value="Genomic_DNA"/>
</dbReference>
<reference evidence="1" key="1">
    <citation type="submission" date="2020-05" db="EMBL/GenBank/DDBJ databases">
        <authorList>
            <person name="Chiriac C."/>
            <person name="Salcher M."/>
            <person name="Ghai R."/>
            <person name="Kavagutti S V."/>
        </authorList>
    </citation>
    <scope>NUCLEOTIDE SEQUENCE</scope>
</reference>
<evidence type="ECO:0000313" key="1">
    <source>
        <dbReference type="EMBL" id="CAB4732008.1"/>
    </source>
</evidence>
<dbReference type="InterPro" id="IPR023393">
    <property type="entry name" value="START-like_dom_sf"/>
</dbReference>
<dbReference type="Gene3D" id="3.30.530.20">
    <property type="match status" value="1"/>
</dbReference>